<evidence type="ECO:0000256" key="2">
    <source>
        <dbReference type="ARBA" id="ARBA00008038"/>
    </source>
</evidence>
<name>A0A562RTL8_9BACT</name>
<dbReference type="GO" id="GO:0071978">
    <property type="term" value="P:bacterial-type flagellum-dependent swarming motility"/>
    <property type="evidence" value="ECO:0007669"/>
    <property type="project" value="InterPro"/>
</dbReference>
<sequence>MGEVFDIKAAFYGRTGIYMDMATLIGIVSAFGLVGLAVFMGGGLLFFFNLQAFLIVVGGTLGATLIHYPVRDLLPVFRRLMRVFFSSGDTGDASVDKLTAMAHKARRDGVLSLEKMIPGETDPFLAEGLQLAVDGVDPAIIREIMLSGLEASGERHEAGAEIFATMGSYAPALGMVGTLIGLIQMLQNLHDPDAIGPGMAVALLTTFYGALLSNLVFLPLAGKLRALDRQEAREKQMLVDGLVSLARGEHPRVLAWRMRAHRQPSLKTVAGKSDEK</sequence>
<evidence type="ECO:0000313" key="11">
    <source>
        <dbReference type="EMBL" id="TWI72412.1"/>
    </source>
</evidence>
<dbReference type="InterPro" id="IPR047055">
    <property type="entry name" value="MotA-like"/>
</dbReference>
<proteinExistence type="inferred from homology"/>
<evidence type="ECO:0000256" key="1">
    <source>
        <dbReference type="ARBA" id="ARBA00004651"/>
    </source>
</evidence>
<evidence type="ECO:0000259" key="10">
    <source>
        <dbReference type="Pfam" id="PF01618"/>
    </source>
</evidence>
<feature type="domain" description="MotA/TolQ/ExbB proton channel" evidence="10">
    <location>
        <begin position="121"/>
        <end position="236"/>
    </location>
</feature>
<feature type="transmembrane region" description="Helical" evidence="9">
    <location>
        <begin position="198"/>
        <end position="220"/>
    </location>
</feature>
<dbReference type="GO" id="GO:0006935">
    <property type="term" value="P:chemotaxis"/>
    <property type="evidence" value="ECO:0007669"/>
    <property type="project" value="InterPro"/>
</dbReference>
<reference evidence="11 12" key="1">
    <citation type="submission" date="2019-07" db="EMBL/GenBank/DDBJ databases">
        <title>Genome sequencing of 100 strains of the haloalkaliphilic chemolithoautotrophic sulfur-oxidizing bacterium Thioalkalivibrio.</title>
        <authorList>
            <person name="Muyzer G."/>
        </authorList>
    </citation>
    <scope>NUCLEOTIDE SEQUENCE [LARGE SCALE GENOMIC DNA]</scope>
    <source>
        <strain evidence="11 12">ASO4-4</strain>
    </source>
</reference>
<accession>A0A562RTL8</accession>
<evidence type="ECO:0000256" key="3">
    <source>
        <dbReference type="ARBA" id="ARBA00022448"/>
    </source>
</evidence>
<keyword evidence="4" id="KW-1003">Cell membrane</keyword>
<dbReference type="GO" id="GO:0005886">
    <property type="term" value="C:plasma membrane"/>
    <property type="evidence" value="ECO:0007669"/>
    <property type="project" value="UniProtKB-SubCell"/>
</dbReference>
<dbReference type="PANTHER" id="PTHR30433:SF2">
    <property type="entry name" value="MOTILITY PROTEIN A"/>
    <property type="match status" value="1"/>
</dbReference>
<gene>
    <name evidence="11" type="ORF">LZ24_01554</name>
</gene>
<feature type="transmembrane region" description="Helical" evidence="9">
    <location>
        <begin position="21"/>
        <end position="46"/>
    </location>
</feature>
<evidence type="ECO:0000256" key="4">
    <source>
        <dbReference type="ARBA" id="ARBA00022475"/>
    </source>
</evidence>
<keyword evidence="5 9" id="KW-0812">Transmembrane</keyword>
<keyword evidence="7 9" id="KW-1133">Transmembrane helix</keyword>
<dbReference type="PANTHER" id="PTHR30433">
    <property type="entry name" value="CHEMOTAXIS PROTEIN MOTA"/>
    <property type="match status" value="1"/>
</dbReference>
<dbReference type="AlphaFoldDB" id="A0A562RTL8"/>
<keyword evidence="3" id="KW-0813">Transport</keyword>
<protein>
    <submittedName>
        <fullName evidence="11">Chemotaxis protein MotA</fullName>
    </submittedName>
</protein>
<evidence type="ECO:0000256" key="7">
    <source>
        <dbReference type="ARBA" id="ARBA00022989"/>
    </source>
</evidence>
<evidence type="ECO:0000256" key="5">
    <source>
        <dbReference type="ARBA" id="ARBA00022692"/>
    </source>
</evidence>
<keyword evidence="12" id="KW-1185">Reference proteome</keyword>
<dbReference type="Pfam" id="PF01618">
    <property type="entry name" value="MotA_ExbB"/>
    <property type="match status" value="1"/>
</dbReference>
<dbReference type="InterPro" id="IPR000540">
    <property type="entry name" value="Flag_MotA_CS"/>
</dbReference>
<evidence type="ECO:0000313" key="12">
    <source>
        <dbReference type="Proteomes" id="UP000318307"/>
    </source>
</evidence>
<evidence type="ECO:0000256" key="9">
    <source>
        <dbReference type="SAM" id="Phobius"/>
    </source>
</evidence>
<feature type="transmembrane region" description="Helical" evidence="9">
    <location>
        <begin position="162"/>
        <end position="186"/>
    </location>
</feature>
<feature type="transmembrane region" description="Helical" evidence="9">
    <location>
        <begin position="52"/>
        <end position="70"/>
    </location>
</feature>
<evidence type="ECO:0000256" key="8">
    <source>
        <dbReference type="ARBA" id="ARBA00023136"/>
    </source>
</evidence>
<comment type="subcellular location">
    <subcellularLocation>
        <location evidence="1">Cell membrane</location>
        <topology evidence="1">Multi-pass membrane protein</topology>
    </subcellularLocation>
</comment>
<dbReference type="Proteomes" id="UP000318307">
    <property type="component" value="Unassembled WGS sequence"/>
</dbReference>
<organism evidence="11 12">
    <name type="scientific">Desulfobotulus alkaliphilus</name>
    <dbReference type="NCBI Taxonomy" id="622671"/>
    <lineage>
        <taxon>Bacteria</taxon>
        <taxon>Pseudomonadati</taxon>
        <taxon>Thermodesulfobacteriota</taxon>
        <taxon>Desulfobacteria</taxon>
        <taxon>Desulfobacterales</taxon>
        <taxon>Desulfobacteraceae</taxon>
        <taxon>Desulfobotulus</taxon>
    </lineage>
</organism>
<comment type="caution">
    <text evidence="11">The sequence shown here is derived from an EMBL/GenBank/DDBJ whole genome shotgun (WGS) entry which is preliminary data.</text>
</comment>
<dbReference type="PROSITE" id="PS01307">
    <property type="entry name" value="MOTA"/>
    <property type="match status" value="1"/>
</dbReference>
<dbReference type="EMBL" id="VLLC01000010">
    <property type="protein sequence ID" value="TWI72412.1"/>
    <property type="molecule type" value="Genomic_DNA"/>
</dbReference>
<keyword evidence="6" id="KW-0283">Flagellar rotation</keyword>
<dbReference type="InterPro" id="IPR002898">
    <property type="entry name" value="MotA_ExbB_proton_chnl"/>
</dbReference>
<evidence type="ECO:0000256" key="6">
    <source>
        <dbReference type="ARBA" id="ARBA00022779"/>
    </source>
</evidence>
<comment type="similarity">
    <text evidence="2">Belongs to the MotA family.</text>
</comment>
<keyword evidence="8 9" id="KW-0472">Membrane</keyword>